<dbReference type="Pfam" id="PF01408">
    <property type="entry name" value="GFO_IDH_MocA"/>
    <property type="match status" value="1"/>
</dbReference>
<keyword evidence="3" id="KW-1185">Reference proteome</keyword>
<dbReference type="EMBL" id="ML976614">
    <property type="protein sequence ID" value="KAF1850047.1"/>
    <property type="molecule type" value="Genomic_DNA"/>
</dbReference>
<evidence type="ECO:0000313" key="2">
    <source>
        <dbReference type="EMBL" id="KAF1850047.1"/>
    </source>
</evidence>
<dbReference type="AlphaFoldDB" id="A0A9P4GRK9"/>
<dbReference type="InterPro" id="IPR000683">
    <property type="entry name" value="Gfo/Idh/MocA-like_OxRdtase_N"/>
</dbReference>
<dbReference type="GO" id="GO:0016491">
    <property type="term" value="F:oxidoreductase activity"/>
    <property type="evidence" value="ECO:0007669"/>
    <property type="project" value="TreeGrafter"/>
</dbReference>
<dbReference type="SUPFAM" id="SSF51735">
    <property type="entry name" value="NAD(P)-binding Rossmann-fold domains"/>
    <property type="match status" value="1"/>
</dbReference>
<protein>
    <submittedName>
        <fullName evidence="2">NAD(P)-binding protein</fullName>
    </submittedName>
</protein>
<comment type="caution">
    <text evidence="2">The sequence shown here is derived from an EMBL/GenBank/DDBJ whole genome shotgun (WGS) entry which is preliminary data.</text>
</comment>
<proteinExistence type="predicted"/>
<dbReference type="PANTHER" id="PTHR42840">
    <property type="entry name" value="NAD(P)-BINDING ROSSMANN-FOLD SUPERFAMILY PROTEIN-RELATED"/>
    <property type="match status" value="1"/>
</dbReference>
<dbReference type="GO" id="GO:0006740">
    <property type="term" value="P:NADPH regeneration"/>
    <property type="evidence" value="ECO:0007669"/>
    <property type="project" value="TreeGrafter"/>
</dbReference>
<dbReference type="PANTHER" id="PTHR42840:SF7">
    <property type="entry name" value="BINDING ROSSMANN FOLD OXIDOREDUCTASE, PUTATIVE (AFU_ORTHOLOGUE AFUA_4G10190)-RELATED"/>
    <property type="match status" value="1"/>
</dbReference>
<dbReference type="GeneID" id="63853040"/>
<dbReference type="Gene3D" id="3.40.50.720">
    <property type="entry name" value="NAD(P)-binding Rossmann-like Domain"/>
    <property type="match status" value="1"/>
</dbReference>
<evidence type="ECO:0000259" key="1">
    <source>
        <dbReference type="Pfam" id="PF01408"/>
    </source>
</evidence>
<dbReference type="Proteomes" id="UP000800039">
    <property type="component" value="Unassembled WGS sequence"/>
</dbReference>
<dbReference type="OrthoDB" id="64915at2759"/>
<dbReference type="GO" id="GO:0000166">
    <property type="term" value="F:nucleotide binding"/>
    <property type="evidence" value="ECO:0007669"/>
    <property type="project" value="InterPro"/>
</dbReference>
<dbReference type="RefSeq" id="XP_040792610.1">
    <property type="nucleotide sequence ID" value="XM_040935789.1"/>
</dbReference>
<dbReference type="InterPro" id="IPR036291">
    <property type="entry name" value="NAD(P)-bd_dom_sf"/>
</dbReference>
<evidence type="ECO:0000313" key="3">
    <source>
        <dbReference type="Proteomes" id="UP000800039"/>
    </source>
</evidence>
<dbReference type="Gene3D" id="3.30.360.10">
    <property type="entry name" value="Dihydrodipicolinate Reductase, domain 2"/>
    <property type="match status" value="1"/>
</dbReference>
<gene>
    <name evidence="2" type="ORF">K460DRAFT_390640</name>
</gene>
<organism evidence="2 3">
    <name type="scientific">Cucurbitaria berberidis CBS 394.84</name>
    <dbReference type="NCBI Taxonomy" id="1168544"/>
    <lineage>
        <taxon>Eukaryota</taxon>
        <taxon>Fungi</taxon>
        <taxon>Dikarya</taxon>
        <taxon>Ascomycota</taxon>
        <taxon>Pezizomycotina</taxon>
        <taxon>Dothideomycetes</taxon>
        <taxon>Pleosporomycetidae</taxon>
        <taxon>Pleosporales</taxon>
        <taxon>Pleosporineae</taxon>
        <taxon>Cucurbitariaceae</taxon>
        <taxon>Cucurbitaria</taxon>
    </lineage>
</organism>
<reference evidence="2" key="1">
    <citation type="submission" date="2020-01" db="EMBL/GenBank/DDBJ databases">
        <authorList>
            <consortium name="DOE Joint Genome Institute"/>
            <person name="Haridas S."/>
            <person name="Albert R."/>
            <person name="Binder M."/>
            <person name="Bloem J."/>
            <person name="Labutti K."/>
            <person name="Salamov A."/>
            <person name="Andreopoulos B."/>
            <person name="Baker S.E."/>
            <person name="Barry K."/>
            <person name="Bills G."/>
            <person name="Bluhm B.H."/>
            <person name="Cannon C."/>
            <person name="Castanera R."/>
            <person name="Culley D.E."/>
            <person name="Daum C."/>
            <person name="Ezra D."/>
            <person name="Gonzalez J.B."/>
            <person name="Henrissat B."/>
            <person name="Kuo A."/>
            <person name="Liang C."/>
            <person name="Lipzen A."/>
            <person name="Lutzoni F."/>
            <person name="Magnuson J."/>
            <person name="Mondo S."/>
            <person name="Nolan M."/>
            <person name="Ohm R."/>
            <person name="Pangilinan J."/>
            <person name="Park H.-J."/>
            <person name="Ramirez L."/>
            <person name="Alfaro M."/>
            <person name="Sun H."/>
            <person name="Tritt A."/>
            <person name="Yoshinaga Y."/>
            <person name="Zwiers L.-H."/>
            <person name="Turgeon B.G."/>
            <person name="Goodwin S.B."/>
            <person name="Spatafora J.W."/>
            <person name="Crous P.W."/>
            <person name="Grigoriev I.V."/>
        </authorList>
    </citation>
    <scope>NUCLEOTIDE SEQUENCE</scope>
    <source>
        <strain evidence="2">CBS 394.84</strain>
    </source>
</reference>
<name>A0A9P4GRK9_9PLEO</name>
<sequence>MTATAVNSDLPANQDGRPQILRVGIIGAGEVAQCVHLPTLALLSHLYTVTAICDISQESVAHCSTKFNVPRTYSQSEDLCADPNVDVVFVLTSDEFHATQAITALQHDKHVLIEKPISLSLPSAQRILEAEKQSKGKVFVAYMRRYAAALQAFRDEIPSPDEIKFVRVRDIIGPNAHFVQQSGTFPQQFRDFPSDALAKRTEAAEALIKEVYPQHKEITPEMTVFCRFLGGLGSHDLSVMREVLGMPKACTGVSMHSLFFTATFEYESFAVSYESGLDGVPRFDAHVQVYGANKTVKLQYDTPYVKGLPITVTVDESTPSGGYQQRTVLPTYEDAYTAELTELYACLVKGKAIKTTVADALQDLEIFRMVLQRAFPLT</sequence>
<dbReference type="GO" id="GO:0005737">
    <property type="term" value="C:cytoplasm"/>
    <property type="evidence" value="ECO:0007669"/>
    <property type="project" value="TreeGrafter"/>
</dbReference>
<feature type="domain" description="Gfo/Idh/MocA-like oxidoreductase N-terminal" evidence="1">
    <location>
        <begin position="21"/>
        <end position="142"/>
    </location>
</feature>
<accession>A0A9P4GRK9</accession>